<reference evidence="1 2" key="1">
    <citation type="journal article" date="2021" name="BMC Biol.">
        <title>Horizontally acquired antibacterial genes associated with adaptive radiation of ladybird beetles.</title>
        <authorList>
            <person name="Li H.S."/>
            <person name="Tang X.F."/>
            <person name="Huang Y.H."/>
            <person name="Xu Z.Y."/>
            <person name="Chen M.L."/>
            <person name="Du X.Y."/>
            <person name="Qiu B.Y."/>
            <person name="Chen P.T."/>
            <person name="Zhang W."/>
            <person name="Slipinski A."/>
            <person name="Escalona H.E."/>
            <person name="Waterhouse R.M."/>
            <person name="Zwick A."/>
            <person name="Pang H."/>
        </authorList>
    </citation>
    <scope>NUCLEOTIDE SEQUENCE [LARGE SCALE GENOMIC DNA]</scope>
    <source>
        <strain evidence="1">SYSU2018</strain>
    </source>
</reference>
<dbReference type="EMBL" id="JABFTP020000001">
    <property type="protein sequence ID" value="KAL3265296.1"/>
    <property type="molecule type" value="Genomic_DNA"/>
</dbReference>
<comment type="caution">
    <text evidence="1">The sequence shown here is derived from an EMBL/GenBank/DDBJ whole genome shotgun (WGS) entry which is preliminary data.</text>
</comment>
<accession>A0ABD2MFW0</accession>
<dbReference type="AlphaFoldDB" id="A0ABD2MFW0"/>
<dbReference type="Proteomes" id="UP001516400">
    <property type="component" value="Unassembled WGS sequence"/>
</dbReference>
<proteinExistence type="predicted"/>
<keyword evidence="2" id="KW-1185">Reference proteome</keyword>
<gene>
    <name evidence="1" type="ORF">HHI36_009506</name>
</gene>
<sequence>VQEEEMVNSLKQYFETRKSALHLAVRRNNLDFSPLCLSEPYIEGKVEVQARLKREWMSKELHDKYPANLGGGCADRSGSSNFLRAGYLFPETEDRMLAVQVLKTRAHL</sequence>
<protein>
    <submittedName>
        <fullName evidence="1">Uncharacterized protein</fullName>
    </submittedName>
</protein>
<name>A0ABD2MFW0_9CUCU</name>
<feature type="non-terminal residue" evidence="1">
    <location>
        <position position="1"/>
    </location>
</feature>
<evidence type="ECO:0000313" key="2">
    <source>
        <dbReference type="Proteomes" id="UP001516400"/>
    </source>
</evidence>
<organism evidence="1 2">
    <name type="scientific">Cryptolaemus montrouzieri</name>
    <dbReference type="NCBI Taxonomy" id="559131"/>
    <lineage>
        <taxon>Eukaryota</taxon>
        <taxon>Metazoa</taxon>
        <taxon>Ecdysozoa</taxon>
        <taxon>Arthropoda</taxon>
        <taxon>Hexapoda</taxon>
        <taxon>Insecta</taxon>
        <taxon>Pterygota</taxon>
        <taxon>Neoptera</taxon>
        <taxon>Endopterygota</taxon>
        <taxon>Coleoptera</taxon>
        <taxon>Polyphaga</taxon>
        <taxon>Cucujiformia</taxon>
        <taxon>Coccinelloidea</taxon>
        <taxon>Coccinellidae</taxon>
        <taxon>Scymninae</taxon>
        <taxon>Scymnini</taxon>
        <taxon>Cryptolaemus</taxon>
    </lineage>
</organism>
<evidence type="ECO:0000313" key="1">
    <source>
        <dbReference type="EMBL" id="KAL3265296.1"/>
    </source>
</evidence>